<sequence>MNKKITGLRVLELKKRIKIKENNKLYFKYLIHNLNFKLSKSSILGIFSSDSETKKMIFDLLVNNKIQENEYQGFIEFKQEDNKYSLVSGNDNYKRNLAYGFDDNNLFENKTKETLFSYLEKYIKDNKSKGLFSNIFSKNWKDIYQDSEYHFKLEYARLNHNLQLNIEPLLDEIKMILDDSGDCDLDKFDRNDQILFIQKLLIAIRKVVKIIQNSEQSFFYFVESTIKDYESGNSLMKYKEYKEAKTKYNEIYNKKNIIKHRVAKNDLWYKIKNSLEILKLKNFKKEEVRKYFIKLKQDFLNEKKFNHFYLKNNFNPESFVHYYSRYYISKIYYKFFRKYYSQIQLLNHKNFIDLVSEIYDLRDNTILEINSLATVGTKYQLKKQIQYVANSILSNTTKMYFDRFRLFKQELEEQTQEIVLKSQELEFTKIDDYINISQLKNFEYDLAQKQAEYHWNVDNLGKEIRNETKNLISKSNSTFFSNIEKSKLIYKRINQILGKLFDIHKEEFSKDKQLELILLNPFFKSYFDLKELNYLVNNLFLQFIDYKKIFEVTDYEDFLSKFFLKSNIYKILLNSDISLDKLAMNLSYLTIDEKISLEFNKILINNPSLIIIGNNIDKLSEENQFKILNKINSYILANEAIGIYFLNNINVASKLTTDINIIMNSKTIEQGKTNIIVDNPINPVVKRLLNKEDEKSKTLYDDFLSKIDDFENIFKYEIEPDHFVWCKWYQLTKWINSKNTQNKKFRDLFSFDENNKIKKNEFVDKRNYTEQTIIDFSLEESKRKGDAMEKNFDHKIVEEGRNQKWIDMQAFSTHDISKPPFTIILPPPNVTGKLHIGHALDTYIQDTVIRYKKIKGFDVMWVAGKDHAGIATQAVVEKKLAQSNMNKYQLGREKFVEEIWKWKDEYSNNITSQWAKLGLALDYTSERFTLDKQANEAVLKVFVDMYNNGLIYRDTKAIIWDTKLKTALSNIEVIPNETKQKMYYIKYPIKDSKEQYLLVATTRVETMFSDVALALNPTDKRYNELKDKLIVHPLTKREIPIISSESINPSFGTGVMKVSAHAIEDIEIIKANKLEVIECIDDEGKMNSFANQFEGMDRFEARIEVANFLKSKGFIERIEDVISNVGYSERSKEPIEILVKPQWFVKMKSLSEKLLKNLESSEGVKIIPYRFKDNLVNWMENVYDWTISRQIWWGHRIPAWYRDNEVLVQVEKPGDGWIQESDVLDTWFSSALAPFVFLGWPQSTEKVKRYFPTSLLVTGYDIIFFWVSRMYFQSLEFMDEIPFKEVLLHGLVRDSQGRKMSKSLGNGIDPIKVIDQYGSDVLKMSLIFNCTPGLDINFGDEKIQAARLFINKIWNIARLVKNVPINLEEKIDYTKLDEFDNWILSEFNNMVDNIDSAMEKYEFTVVYKHIQDFIINKFSSWYLEFLKFKNNNYFIHYLFREILITLHPYMPFVTDYLFQELYKEELLEHEPTVYKNQENFDLSNANNLIELITVLRKYREDKQISKNQTLNYFAENIDLSEAIQLIIFKLANYTLNQNNDFSIATSFGKVYIKQRQEDKENEIIELKKLIEKTKKEISFNEQFINNPKFMANADASKIKEKQDKLEFHKNNLLHYEEELVKKQ</sequence>
<evidence type="ECO:0000313" key="11">
    <source>
        <dbReference type="EMBL" id="MDI3349521.1"/>
    </source>
</evidence>
<evidence type="ECO:0000256" key="5">
    <source>
        <dbReference type="ARBA" id="ARBA00022917"/>
    </source>
</evidence>
<dbReference type="InterPro" id="IPR002300">
    <property type="entry name" value="aa-tRNA-synth_Ia"/>
</dbReference>
<dbReference type="InterPro" id="IPR009008">
    <property type="entry name" value="Val/Leu/Ile-tRNA-synth_edit"/>
</dbReference>
<keyword evidence="2 8" id="KW-0436">Ligase</keyword>
<dbReference type="NCBIfam" id="TIGR00422">
    <property type="entry name" value="valS"/>
    <property type="match status" value="1"/>
</dbReference>
<dbReference type="Gene3D" id="3.40.50.620">
    <property type="entry name" value="HUPs"/>
    <property type="match status" value="2"/>
</dbReference>
<keyword evidence="4 8" id="KW-0067">ATP-binding</keyword>
<comment type="similarity">
    <text evidence="8">Belongs to the class-I aminoacyl-tRNA synthetase family. ValS type 1 subfamily.</text>
</comment>
<feature type="short sequence motif" description="'KMSKS' region" evidence="8">
    <location>
        <begin position="1299"/>
        <end position="1303"/>
    </location>
</feature>
<evidence type="ECO:0000256" key="8">
    <source>
        <dbReference type="HAMAP-Rule" id="MF_02004"/>
    </source>
</evidence>
<feature type="domain" description="Aminoacyl-tRNA synthetase class Ia" evidence="9">
    <location>
        <begin position="803"/>
        <end position="1338"/>
    </location>
</feature>
<dbReference type="GO" id="GO:0004832">
    <property type="term" value="F:valine-tRNA ligase activity"/>
    <property type="evidence" value="ECO:0007669"/>
    <property type="project" value="UniProtKB-UniRule"/>
</dbReference>
<evidence type="ECO:0000256" key="1">
    <source>
        <dbReference type="ARBA" id="ARBA00022490"/>
    </source>
</evidence>
<dbReference type="InterPro" id="IPR001412">
    <property type="entry name" value="aa-tRNA-synth_I_CS"/>
</dbReference>
<dbReference type="InterPro" id="IPR009080">
    <property type="entry name" value="tRNAsynth_Ia_anticodon-bd"/>
</dbReference>
<dbReference type="InterPro" id="IPR002303">
    <property type="entry name" value="Valyl-tRNA_ligase"/>
</dbReference>
<evidence type="ECO:0000259" key="9">
    <source>
        <dbReference type="Pfam" id="PF00133"/>
    </source>
</evidence>
<comment type="caution">
    <text evidence="11">The sequence shown here is derived from an EMBL/GenBank/DDBJ whole genome shotgun (WGS) entry which is preliminary data.</text>
</comment>
<dbReference type="GO" id="GO:0005829">
    <property type="term" value="C:cytosol"/>
    <property type="evidence" value="ECO:0007669"/>
    <property type="project" value="TreeGrafter"/>
</dbReference>
<reference evidence="11" key="1">
    <citation type="submission" date="2022-11" db="EMBL/GenBank/DDBJ databases">
        <title>Draft genome of Mycoplasma arginini isolated from fly.</title>
        <authorList>
            <person name="Severgnini M."/>
            <person name="Gioia G."/>
            <person name="Cremonesi P."/>
            <person name="Moroni P."/>
            <person name="Addis M.F."/>
            <person name="Castiglioni B."/>
        </authorList>
    </citation>
    <scope>NUCLEOTIDE SEQUENCE</scope>
    <source>
        <strain evidence="11">QMP CG1-1632</strain>
    </source>
</reference>
<dbReference type="Pfam" id="PF00133">
    <property type="entry name" value="tRNA-synt_1"/>
    <property type="match status" value="1"/>
</dbReference>
<feature type="binding site" evidence="8">
    <location>
        <position position="1302"/>
    </location>
    <ligand>
        <name>ATP</name>
        <dbReference type="ChEBI" id="CHEBI:30616"/>
    </ligand>
</feature>
<dbReference type="CDD" id="cd07962">
    <property type="entry name" value="Anticodon_Ia_Val"/>
    <property type="match status" value="1"/>
</dbReference>
<keyword evidence="8" id="KW-0175">Coiled coil</keyword>
<dbReference type="PANTHER" id="PTHR11946">
    <property type="entry name" value="VALYL-TRNA SYNTHETASES"/>
    <property type="match status" value="1"/>
</dbReference>
<dbReference type="Gene3D" id="1.10.730.10">
    <property type="entry name" value="Isoleucyl-tRNA Synthetase, Domain 1"/>
    <property type="match status" value="1"/>
</dbReference>
<comment type="subcellular location">
    <subcellularLocation>
        <location evidence="8">Cytoplasm</location>
    </subcellularLocation>
</comment>
<feature type="coiled-coil region" evidence="8">
    <location>
        <begin position="1552"/>
        <end position="1618"/>
    </location>
</feature>
<dbReference type="PROSITE" id="PS00178">
    <property type="entry name" value="AA_TRNA_LIGASE_I"/>
    <property type="match status" value="1"/>
</dbReference>
<evidence type="ECO:0000256" key="7">
    <source>
        <dbReference type="ARBA" id="ARBA00047552"/>
    </source>
</evidence>
<keyword evidence="6 8" id="KW-0030">Aminoacyl-tRNA synthetase</keyword>
<keyword evidence="1 8" id="KW-0963">Cytoplasm</keyword>
<dbReference type="InterPro" id="IPR013155">
    <property type="entry name" value="M/V/L/I-tRNA-synth_anticd-bd"/>
</dbReference>
<feature type="domain" description="Methionyl/Valyl/Leucyl/Isoleucyl-tRNA synthetase anticodon-binding" evidence="10">
    <location>
        <begin position="1380"/>
        <end position="1510"/>
    </location>
</feature>
<dbReference type="PRINTS" id="PR00986">
    <property type="entry name" value="TRNASYNTHVAL"/>
</dbReference>
<dbReference type="CDD" id="cd00817">
    <property type="entry name" value="ValRS_core"/>
    <property type="match status" value="1"/>
</dbReference>
<gene>
    <name evidence="8" type="primary">valS</name>
    <name evidence="11" type="ORF">DCBHLPFO_00156</name>
</gene>
<dbReference type="PANTHER" id="PTHR11946:SF93">
    <property type="entry name" value="VALINE--TRNA LIGASE, CHLOROPLASTIC_MITOCHONDRIAL 2"/>
    <property type="match status" value="1"/>
</dbReference>
<accession>A0AA43TZY6</accession>
<dbReference type="EC" id="6.1.1.9" evidence="8"/>
<dbReference type="InterPro" id="IPR033705">
    <property type="entry name" value="Anticodon_Ia_Val"/>
</dbReference>
<dbReference type="HAMAP" id="MF_02004">
    <property type="entry name" value="Val_tRNA_synth_type1"/>
    <property type="match status" value="1"/>
</dbReference>
<evidence type="ECO:0000256" key="2">
    <source>
        <dbReference type="ARBA" id="ARBA00022598"/>
    </source>
</evidence>
<comment type="domain">
    <text evidence="8">The C-terminal coiled-coil domain is crucial for aminoacylation activity.</text>
</comment>
<protein>
    <recommendedName>
        <fullName evidence="8">Valine--tRNA ligase</fullName>
        <ecNumber evidence="8">6.1.1.9</ecNumber>
    </recommendedName>
    <alternativeName>
        <fullName evidence="8">Valyl-tRNA synthetase</fullName>
        <shortName evidence="8">ValRS</shortName>
    </alternativeName>
</protein>
<dbReference type="Proteomes" id="UP001162175">
    <property type="component" value="Unassembled WGS sequence"/>
</dbReference>
<comment type="domain">
    <text evidence="8">ValRS has two distinct active sites: one for aminoacylation and one for editing. The misactivated threonine is translocated from the active site to the editing site.</text>
</comment>
<dbReference type="GO" id="GO:0006438">
    <property type="term" value="P:valyl-tRNA aminoacylation"/>
    <property type="evidence" value="ECO:0007669"/>
    <property type="project" value="UniProtKB-UniRule"/>
</dbReference>
<dbReference type="GO" id="GO:0005524">
    <property type="term" value="F:ATP binding"/>
    <property type="evidence" value="ECO:0007669"/>
    <property type="project" value="UniProtKB-UniRule"/>
</dbReference>
<evidence type="ECO:0000256" key="6">
    <source>
        <dbReference type="ARBA" id="ARBA00023146"/>
    </source>
</evidence>
<proteinExistence type="inferred from homology"/>
<keyword evidence="5 8" id="KW-0648">Protein biosynthesis</keyword>
<comment type="catalytic activity">
    <reaction evidence="7 8">
        <text>tRNA(Val) + L-valine + ATP = L-valyl-tRNA(Val) + AMP + diphosphate</text>
        <dbReference type="Rhea" id="RHEA:10704"/>
        <dbReference type="Rhea" id="RHEA-COMP:9672"/>
        <dbReference type="Rhea" id="RHEA-COMP:9708"/>
        <dbReference type="ChEBI" id="CHEBI:30616"/>
        <dbReference type="ChEBI" id="CHEBI:33019"/>
        <dbReference type="ChEBI" id="CHEBI:57762"/>
        <dbReference type="ChEBI" id="CHEBI:78442"/>
        <dbReference type="ChEBI" id="CHEBI:78537"/>
        <dbReference type="ChEBI" id="CHEBI:456215"/>
        <dbReference type="EC" id="6.1.1.9"/>
    </reaction>
</comment>
<dbReference type="SUPFAM" id="SSF47323">
    <property type="entry name" value="Anticodon-binding domain of a subclass of class I aminoacyl-tRNA synthetases"/>
    <property type="match status" value="1"/>
</dbReference>
<comment type="function">
    <text evidence="8">Catalyzes the attachment of valine to tRNA(Val). As ValRS can inadvertently accommodate and process structurally similar amino acids such as threonine, to avoid such errors, it has a 'posttransfer' editing activity that hydrolyzes mischarged Thr-tRNA(Val) in a tRNA-dependent manner.</text>
</comment>
<dbReference type="GO" id="GO:0002161">
    <property type="term" value="F:aminoacyl-tRNA deacylase activity"/>
    <property type="evidence" value="ECO:0007669"/>
    <property type="project" value="InterPro"/>
</dbReference>
<evidence type="ECO:0000256" key="3">
    <source>
        <dbReference type="ARBA" id="ARBA00022741"/>
    </source>
</evidence>
<feature type="short sequence motif" description="'HIGH' region" evidence="8">
    <location>
        <begin position="828"/>
        <end position="838"/>
    </location>
</feature>
<dbReference type="RefSeq" id="WP_318032316.1">
    <property type="nucleotide sequence ID" value="NZ_JAPFAO010000001.1"/>
</dbReference>
<organism evidence="11 12">
    <name type="scientific">Mycoplasmopsis arginini</name>
    <name type="common">Mycoplasma arginini</name>
    <dbReference type="NCBI Taxonomy" id="2094"/>
    <lineage>
        <taxon>Bacteria</taxon>
        <taxon>Bacillati</taxon>
        <taxon>Mycoplasmatota</taxon>
        <taxon>Mycoplasmoidales</taxon>
        <taxon>Metamycoplasmataceae</taxon>
        <taxon>Mycoplasmopsis</taxon>
    </lineage>
</organism>
<dbReference type="SUPFAM" id="SSF50677">
    <property type="entry name" value="ValRS/IleRS/LeuRS editing domain"/>
    <property type="match status" value="1"/>
</dbReference>
<evidence type="ECO:0000313" key="12">
    <source>
        <dbReference type="Proteomes" id="UP001162175"/>
    </source>
</evidence>
<comment type="subunit">
    <text evidence="8">Monomer.</text>
</comment>
<dbReference type="NCBIfam" id="NF004349">
    <property type="entry name" value="PRK05729.1"/>
    <property type="match status" value="1"/>
</dbReference>
<evidence type="ECO:0000256" key="4">
    <source>
        <dbReference type="ARBA" id="ARBA00022840"/>
    </source>
</evidence>
<dbReference type="InterPro" id="IPR014729">
    <property type="entry name" value="Rossmann-like_a/b/a_fold"/>
</dbReference>
<evidence type="ECO:0000259" key="10">
    <source>
        <dbReference type="Pfam" id="PF08264"/>
    </source>
</evidence>
<dbReference type="Pfam" id="PF08264">
    <property type="entry name" value="Anticodon_1"/>
    <property type="match status" value="1"/>
</dbReference>
<dbReference type="SUPFAM" id="SSF52374">
    <property type="entry name" value="Nucleotidylyl transferase"/>
    <property type="match status" value="1"/>
</dbReference>
<dbReference type="EMBL" id="JAPFAR010000042">
    <property type="protein sequence ID" value="MDI3349521.1"/>
    <property type="molecule type" value="Genomic_DNA"/>
</dbReference>
<name>A0AA43TZY6_MYCAR</name>
<keyword evidence="3 8" id="KW-0547">Nucleotide-binding</keyword>